<dbReference type="RefSeq" id="XP_015606026.1">
    <property type="nucleotide sequence ID" value="XM_015750540.2"/>
</dbReference>
<dbReference type="PROSITE" id="PS00678">
    <property type="entry name" value="WD_REPEATS_1"/>
    <property type="match status" value="2"/>
</dbReference>
<keyword evidence="7" id="KW-1185">Reference proteome</keyword>
<dbReference type="CTD" id="326115"/>
<evidence type="ECO:0000256" key="4">
    <source>
        <dbReference type="PROSITE-ProRule" id="PRU00221"/>
    </source>
</evidence>
<dbReference type="InterPro" id="IPR013923">
    <property type="entry name" value="Autophagy-rel_prot_16_dom"/>
</dbReference>
<evidence type="ECO:0000313" key="8">
    <source>
        <dbReference type="RefSeq" id="XP_015606026.1"/>
    </source>
</evidence>
<proteinExistence type="inferred from homology"/>
<protein>
    <submittedName>
        <fullName evidence="8">Autophagy-related protein 16-1</fullName>
    </submittedName>
</protein>
<dbReference type="SUPFAM" id="SSF50978">
    <property type="entry name" value="WD40 repeat-like"/>
    <property type="match status" value="1"/>
</dbReference>
<dbReference type="CDD" id="cd00200">
    <property type="entry name" value="WD40"/>
    <property type="match status" value="1"/>
</dbReference>
<dbReference type="PRINTS" id="PR00320">
    <property type="entry name" value="GPROTEINBRPT"/>
</dbReference>
<dbReference type="Gene3D" id="2.130.10.10">
    <property type="entry name" value="YVTN repeat-like/Quinoprotein amine dehydrogenase"/>
    <property type="match status" value="3"/>
</dbReference>
<dbReference type="GeneID" id="107272898"/>
<dbReference type="GO" id="GO:0034274">
    <property type="term" value="C:Atg12-Atg5-Atg16 complex"/>
    <property type="evidence" value="ECO:0007669"/>
    <property type="project" value="TreeGrafter"/>
</dbReference>
<dbReference type="Pfam" id="PF00400">
    <property type="entry name" value="WD40"/>
    <property type="match status" value="7"/>
</dbReference>
<organism evidence="7 8">
    <name type="scientific">Cephus cinctus</name>
    <name type="common">Wheat stem sawfly</name>
    <dbReference type="NCBI Taxonomy" id="211228"/>
    <lineage>
        <taxon>Eukaryota</taxon>
        <taxon>Metazoa</taxon>
        <taxon>Ecdysozoa</taxon>
        <taxon>Arthropoda</taxon>
        <taxon>Hexapoda</taxon>
        <taxon>Insecta</taxon>
        <taxon>Pterygota</taxon>
        <taxon>Neoptera</taxon>
        <taxon>Endopterygota</taxon>
        <taxon>Hymenoptera</taxon>
        <taxon>Cephoidea</taxon>
        <taxon>Cephidae</taxon>
        <taxon>Cephus</taxon>
    </lineage>
</organism>
<dbReference type="CDD" id="cd22887">
    <property type="entry name" value="Atg16_CCD"/>
    <property type="match status" value="1"/>
</dbReference>
<evidence type="ECO:0000256" key="1">
    <source>
        <dbReference type="ARBA" id="ARBA00009271"/>
    </source>
</evidence>
<evidence type="ECO:0000256" key="3">
    <source>
        <dbReference type="ARBA" id="ARBA00022737"/>
    </source>
</evidence>
<keyword evidence="5" id="KW-0175">Coiled coil</keyword>
<dbReference type="PROSITE" id="PS50294">
    <property type="entry name" value="WD_REPEATS_REGION"/>
    <property type="match status" value="3"/>
</dbReference>
<feature type="repeat" description="WD" evidence="4">
    <location>
        <begin position="322"/>
        <end position="363"/>
    </location>
</feature>
<dbReference type="GO" id="GO:0000045">
    <property type="term" value="P:autophagosome assembly"/>
    <property type="evidence" value="ECO:0007669"/>
    <property type="project" value="InterPro"/>
</dbReference>
<feature type="repeat" description="WD" evidence="4">
    <location>
        <begin position="535"/>
        <end position="570"/>
    </location>
</feature>
<dbReference type="InterPro" id="IPR015943">
    <property type="entry name" value="WD40/YVTN_repeat-like_dom_sf"/>
</dbReference>
<comment type="similarity">
    <text evidence="1">Belongs to the WD repeat ATG16 family.</text>
</comment>
<dbReference type="SMART" id="SM00320">
    <property type="entry name" value="WD40"/>
    <property type="match status" value="7"/>
</dbReference>
<evidence type="ECO:0000256" key="2">
    <source>
        <dbReference type="ARBA" id="ARBA00022574"/>
    </source>
</evidence>
<sequence length="570" mass="63004">MATGEAGVPHYSGEESNWRKDLISQLRDRNRSQTYCFYDLISLHNRLFESANTLRGENLQLSIANEKLRCDIGGTGGGSSGNAVLEARLLAQAEELATLHRRRGEHTQQIVDLNNKLQEVIKELHSKEASLAESIEVNAGLRSDIARYISKERELENVNQMLKDEHQALQLAFAALEEKLRKAQEENRQLVERLIKYKAKDAEKMNEENDNFLNESFTSPTAFLMNTLSKFGKRQAKMQKELEDAARDTRQISPDRTSLKEGIVGLPTSVPTKVSVKFSAHDGEVNAVKWSPVDRLLATGGADRKVKLWDISKGAYESKGMLVGSNAGVMSVDFDSAGTLILGASNDFASRVWTVGDLRLRHTLTGHCGKVMAAKFLGEPSKVVTGSHDRTLKIWDLRGRACIETKFAGSSCNDLVTSDSSGSTIISGHFDKRIRFWDTRVESCSNDIILQGKVTSLDLSRDANYLLSCVRDDTLKLLDLRMKQIVGSFSAEGFKVGCDWARAAFSPDGQYIAVGSSDGSIFVWSVGTNKIETVLKDHTSPVTAVSWHPRGTFLASVDRAKKAAIWGDQV</sequence>
<dbReference type="PANTHER" id="PTHR19878:SF8">
    <property type="entry name" value="AUTOPHAGY-RELATED 16, ISOFORM F"/>
    <property type="match status" value="1"/>
</dbReference>
<evidence type="ECO:0000313" key="7">
    <source>
        <dbReference type="Proteomes" id="UP000694920"/>
    </source>
</evidence>
<dbReference type="GO" id="GO:0043495">
    <property type="term" value="F:protein-membrane adaptor activity"/>
    <property type="evidence" value="ECO:0007669"/>
    <property type="project" value="TreeGrafter"/>
</dbReference>
<dbReference type="AlphaFoldDB" id="A0AAJ7CAN6"/>
<dbReference type="PANTHER" id="PTHR19878">
    <property type="entry name" value="AUTOPHAGY PROTEIN 16-LIKE"/>
    <property type="match status" value="1"/>
</dbReference>
<gene>
    <name evidence="8" type="primary">LOC107272898</name>
</gene>
<dbReference type="GO" id="GO:0000421">
    <property type="term" value="C:autophagosome membrane"/>
    <property type="evidence" value="ECO:0007669"/>
    <property type="project" value="TreeGrafter"/>
</dbReference>
<dbReference type="InterPro" id="IPR001680">
    <property type="entry name" value="WD40_rpt"/>
</dbReference>
<evidence type="ECO:0000256" key="5">
    <source>
        <dbReference type="SAM" id="Coils"/>
    </source>
</evidence>
<evidence type="ECO:0000259" key="6">
    <source>
        <dbReference type="Pfam" id="PF08614"/>
    </source>
</evidence>
<name>A0AAJ7CAN6_CEPCN</name>
<reference evidence="8" key="1">
    <citation type="submission" date="2025-08" db="UniProtKB">
        <authorList>
            <consortium name="RefSeq"/>
        </authorList>
    </citation>
    <scope>IDENTIFICATION</scope>
</reference>
<feature type="domain" description="Autophagy-related protein 16" evidence="6">
    <location>
        <begin position="22"/>
        <end position="206"/>
    </location>
</feature>
<feature type="repeat" description="WD" evidence="4">
    <location>
        <begin position="364"/>
        <end position="405"/>
    </location>
</feature>
<dbReference type="FunFam" id="2.130.10.10:FF:001153">
    <property type="entry name" value="Protein will die slowly-like protein"/>
    <property type="match status" value="1"/>
</dbReference>
<keyword evidence="3" id="KW-0677">Repeat</keyword>
<dbReference type="KEGG" id="ccin:107272898"/>
<feature type="repeat" description="WD" evidence="4">
    <location>
        <begin position="504"/>
        <end position="534"/>
    </location>
</feature>
<keyword evidence="2 4" id="KW-0853">WD repeat</keyword>
<dbReference type="PROSITE" id="PS50082">
    <property type="entry name" value="WD_REPEATS_2"/>
    <property type="match status" value="5"/>
</dbReference>
<feature type="repeat" description="WD" evidence="4">
    <location>
        <begin position="278"/>
        <end position="319"/>
    </location>
</feature>
<dbReference type="InterPro" id="IPR019775">
    <property type="entry name" value="WD40_repeat_CS"/>
</dbReference>
<dbReference type="InterPro" id="IPR045160">
    <property type="entry name" value="ATG16"/>
</dbReference>
<dbReference type="Pfam" id="PF08614">
    <property type="entry name" value="ATG16"/>
    <property type="match status" value="1"/>
</dbReference>
<dbReference type="GO" id="GO:0034045">
    <property type="term" value="C:phagophore assembly site membrane"/>
    <property type="evidence" value="ECO:0007669"/>
    <property type="project" value="TreeGrafter"/>
</dbReference>
<dbReference type="InterPro" id="IPR036322">
    <property type="entry name" value="WD40_repeat_dom_sf"/>
</dbReference>
<dbReference type="Proteomes" id="UP000694920">
    <property type="component" value="Unplaced"/>
</dbReference>
<dbReference type="InterPro" id="IPR020472">
    <property type="entry name" value="WD40_PAC1"/>
</dbReference>
<accession>A0AAJ7CAN6</accession>
<feature type="coiled-coil region" evidence="5">
    <location>
        <begin position="103"/>
        <end position="200"/>
    </location>
</feature>